<dbReference type="PANTHER" id="PTHR46401">
    <property type="entry name" value="GLYCOSYLTRANSFERASE WBBK-RELATED"/>
    <property type="match status" value="1"/>
</dbReference>
<comment type="caution">
    <text evidence="3">The sequence shown here is derived from an EMBL/GenBank/DDBJ whole genome shotgun (WGS) entry which is preliminary data.</text>
</comment>
<keyword evidence="1" id="KW-0808">Transferase</keyword>
<evidence type="ECO:0000259" key="2">
    <source>
        <dbReference type="Pfam" id="PF00534"/>
    </source>
</evidence>
<feature type="domain" description="Glycosyl transferase family 1" evidence="2">
    <location>
        <begin position="214"/>
        <end position="303"/>
    </location>
</feature>
<evidence type="ECO:0000313" key="4">
    <source>
        <dbReference type="Proteomes" id="UP000222564"/>
    </source>
</evidence>
<dbReference type="SUPFAM" id="SSF53756">
    <property type="entry name" value="UDP-Glycosyltransferase/glycogen phosphorylase"/>
    <property type="match status" value="1"/>
</dbReference>
<dbReference type="SUPFAM" id="SSF48452">
    <property type="entry name" value="TPR-like"/>
    <property type="match status" value="1"/>
</dbReference>
<organism evidence="3 4">
    <name type="scientific">Desulforamulus profundi</name>
    <dbReference type="NCBI Taxonomy" id="1383067"/>
    <lineage>
        <taxon>Bacteria</taxon>
        <taxon>Bacillati</taxon>
        <taxon>Bacillota</taxon>
        <taxon>Clostridia</taxon>
        <taxon>Eubacteriales</taxon>
        <taxon>Peptococcaceae</taxon>
        <taxon>Desulforamulus</taxon>
    </lineage>
</organism>
<gene>
    <name evidence="3" type="ORF">P378_10740</name>
</gene>
<dbReference type="RefSeq" id="WP_238473082.1">
    <property type="nucleotide sequence ID" value="NZ_AWQQ01000054.1"/>
</dbReference>
<accession>A0A2C6L2J2</accession>
<dbReference type="Gene3D" id="3.40.50.2000">
    <property type="entry name" value="Glycogen Phosphorylase B"/>
    <property type="match status" value="2"/>
</dbReference>
<dbReference type="InterPro" id="IPR011990">
    <property type="entry name" value="TPR-like_helical_dom_sf"/>
</dbReference>
<sequence length="528" mass="60368">MLGHVSVCGGVKIILEHANELVKHGIRVSLLAHFPKPDWFEIKADYIQLPFGIELARGIPGDCDVVVASYWDQLGACVESCTAPVVYFEQGDFHLWDWDKVSEDKQQLIHKLYQLPVHVITCSETGARKIKEVFDREAPVFPNALNDQIFYPKSREAEKKIVLGVGRDTTPFKRIPDIWEACQLVREKGYDVEFQWVTPFPPAQPLGTVVINPSQEELGSVYRQTWTYVCASEYETFPLPPLEAMACGTPVITTPNDGVKAYGVDGENCLFFPAGNTRALADTIIRLLEDGPLYRRLQEEGYQTAALFNWQQIIPKLKAFYKEVAGYRPVGINTEQDWLKLAPVDLNPTEQQCVEQFLKGTAADLVYLPFTYRIGDEFSVVRWHPVFQRKLTLSRQADFLYCSFQERSAEDYPYYDAVGEVLSQNYLEAVTKFKKFLDETKNSLEATVLLRWVAWCLIKLSRFNEAQNLLNKGVKLYPSYVDIYYLYSLLFHHYGSTLELQAVRNTIKTLGDTVSFPEYIQNIETLVP</sequence>
<evidence type="ECO:0000313" key="3">
    <source>
        <dbReference type="EMBL" id="PHJ38301.1"/>
    </source>
</evidence>
<dbReference type="EMBL" id="AWQQ01000054">
    <property type="protein sequence ID" value="PHJ38301.1"/>
    <property type="molecule type" value="Genomic_DNA"/>
</dbReference>
<dbReference type="Proteomes" id="UP000222564">
    <property type="component" value="Unassembled WGS sequence"/>
</dbReference>
<dbReference type="GO" id="GO:0009103">
    <property type="term" value="P:lipopolysaccharide biosynthetic process"/>
    <property type="evidence" value="ECO:0007669"/>
    <property type="project" value="TreeGrafter"/>
</dbReference>
<protein>
    <recommendedName>
        <fullName evidence="2">Glycosyl transferase family 1 domain-containing protein</fullName>
    </recommendedName>
</protein>
<name>A0A2C6L2J2_9FIRM</name>
<dbReference type="GO" id="GO:0016757">
    <property type="term" value="F:glycosyltransferase activity"/>
    <property type="evidence" value="ECO:0007669"/>
    <property type="project" value="InterPro"/>
</dbReference>
<proteinExistence type="predicted"/>
<dbReference type="PANTHER" id="PTHR46401:SF2">
    <property type="entry name" value="GLYCOSYLTRANSFERASE WBBK-RELATED"/>
    <property type="match status" value="1"/>
</dbReference>
<evidence type="ECO:0000256" key="1">
    <source>
        <dbReference type="ARBA" id="ARBA00022679"/>
    </source>
</evidence>
<dbReference type="AlphaFoldDB" id="A0A2C6L2J2"/>
<keyword evidence="4" id="KW-1185">Reference proteome</keyword>
<dbReference type="Gene3D" id="1.25.40.10">
    <property type="entry name" value="Tetratricopeptide repeat domain"/>
    <property type="match status" value="1"/>
</dbReference>
<reference evidence="3 4" key="1">
    <citation type="submission" date="2013-09" db="EMBL/GenBank/DDBJ databases">
        <title>Biodegradation of hydrocarbons in the deep terrestrial subsurface : characterization of a microbial consortium composed of two Desulfotomaculum species originating from a deep geological formation.</title>
        <authorList>
            <person name="Aullo T."/>
            <person name="Berlendis S."/>
            <person name="Lascourreges J.-F."/>
            <person name="Dessort D."/>
            <person name="Saint-Laurent S."/>
            <person name="Schraauwers B."/>
            <person name="Mas J."/>
            <person name="Magot M."/>
            <person name="Ranchou-Peyruse A."/>
        </authorList>
    </citation>
    <scope>NUCLEOTIDE SEQUENCE [LARGE SCALE GENOMIC DNA]</scope>
    <source>
        <strain evidence="3 4">Bs107</strain>
    </source>
</reference>
<dbReference type="InterPro" id="IPR001296">
    <property type="entry name" value="Glyco_trans_1"/>
</dbReference>
<dbReference type="CDD" id="cd03801">
    <property type="entry name" value="GT4_PimA-like"/>
    <property type="match status" value="1"/>
</dbReference>
<dbReference type="Pfam" id="PF00534">
    <property type="entry name" value="Glycos_transf_1"/>
    <property type="match status" value="1"/>
</dbReference>